<comment type="similarity">
    <text evidence="2">Belongs to the major facilitator superfamily. Monocarboxylate porter (TC 2.A.1.13) family.</text>
</comment>
<name>A0A448YHT2_BRENA</name>
<dbReference type="OrthoDB" id="410267at2759"/>
<feature type="transmembrane region" description="Helical" evidence="3">
    <location>
        <begin position="30"/>
        <end position="51"/>
    </location>
</feature>
<evidence type="ECO:0000256" key="2">
    <source>
        <dbReference type="ARBA" id="ARBA00006727"/>
    </source>
</evidence>
<feature type="transmembrane region" description="Helical" evidence="3">
    <location>
        <begin position="58"/>
        <end position="76"/>
    </location>
</feature>
<feature type="transmembrane region" description="Helical" evidence="3">
    <location>
        <begin position="222"/>
        <end position="249"/>
    </location>
</feature>
<reference evidence="5 6" key="1">
    <citation type="submission" date="2018-12" db="EMBL/GenBank/DDBJ databases">
        <authorList>
            <person name="Tiukova I."/>
            <person name="Dainat J."/>
        </authorList>
    </citation>
    <scope>NUCLEOTIDE SEQUENCE [LARGE SCALE GENOMIC DNA]</scope>
</reference>
<evidence type="ECO:0000259" key="4">
    <source>
        <dbReference type="PROSITE" id="PS50850"/>
    </source>
</evidence>
<evidence type="ECO:0000313" key="6">
    <source>
        <dbReference type="Proteomes" id="UP000290900"/>
    </source>
</evidence>
<keyword evidence="3" id="KW-0812">Transmembrane</keyword>
<protein>
    <submittedName>
        <fullName evidence="5">DEKNAAC101341</fullName>
    </submittedName>
</protein>
<dbReference type="InterPro" id="IPR020846">
    <property type="entry name" value="MFS_dom"/>
</dbReference>
<keyword evidence="3" id="KW-1133">Transmembrane helix</keyword>
<evidence type="ECO:0000256" key="1">
    <source>
        <dbReference type="ARBA" id="ARBA00004141"/>
    </source>
</evidence>
<evidence type="ECO:0000313" key="5">
    <source>
        <dbReference type="EMBL" id="VEU20470.1"/>
    </source>
</evidence>
<proteinExistence type="inferred from homology"/>
<feature type="transmembrane region" description="Helical" evidence="3">
    <location>
        <begin position="120"/>
        <end position="139"/>
    </location>
</feature>
<keyword evidence="6" id="KW-1185">Reference proteome</keyword>
<organism evidence="5 6">
    <name type="scientific">Brettanomyces naardenensis</name>
    <name type="common">Yeast</name>
    <dbReference type="NCBI Taxonomy" id="13370"/>
    <lineage>
        <taxon>Eukaryota</taxon>
        <taxon>Fungi</taxon>
        <taxon>Dikarya</taxon>
        <taxon>Ascomycota</taxon>
        <taxon>Saccharomycotina</taxon>
        <taxon>Pichiomycetes</taxon>
        <taxon>Pichiales</taxon>
        <taxon>Pichiaceae</taxon>
        <taxon>Brettanomyces</taxon>
    </lineage>
</organism>
<dbReference type="AlphaFoldDB" id="A0A448YHT2"/>
<dbReference type="PANTHER" id="PTHR11360">
    <property type="entry name" value="MONOCARBOXYLATE TRANSPORTER"/>
    <property type="match status" value="1"/>
</dbReference>
<dbReference type="InParanoid" id="A0A448YHT2"/>
<dbReference type="PROSITE" id="PS50850">
    <property type="entry name" value="MFS"/>
    <property type="match status" value="1"/>
</dbReference>
<dbReference type="InterPro" id="IPR050327">
    <property type="entry name" value="Proton-linked_MCT"/>
</dbReference>
<dbReference type="Gene3D" id="1.20.1250.20">
    <property type="entry name" value="MFS general substrate transporter like domains"/>
    <property type="match status" value="2"/>
</dbReference>
<evidence type="ECO:0000256" key="3">
    <source>
        <dbReference type="SAM" id="Phobius"/>
    </source>
</evidence>
<dbReference type="SUPFAM" id="SSF103473">
    <property type="entry name" value="MFS general substrate transporter"/>
    <property type="match status" value="1"/>
</dbReference>
<dbReference type="InterPro" id="IPR036259">
    <property type="entry name" value="MFS_trans_sf"/>
</dbReference>
<comment type="subcellular location">
    <subcellularLocation>
        <location evidence="1">Membrane</location>
        <topology evidence="1">Multi-pass membrane protein</topology>
    </subcellularLocation>
</comment>
<feature type="transmembrane region" description="Helical" evidence="3">
    <location>
        <begin position="151"/>
        <end position="175"/>
    </location>
</feature>
<dbReference type="GO" id="GO:0016020">
    <property type="term" value="C:membrane"/>
    <property type="evidence" value="ECO:0007669"/>
    <property type="project" value="UniProtKB-SubCell"/>
</dbReference>
<dbReference type="EMBL" id="CAACVR010000004">
    <property type="protein sequence ID" value="VEU20470.1"/>
    <property type="molecule type" value="Genomic_DNA"/>
</dbReference>
<dbReference type="InterPro" id="IPR011701">
    <property type="entry name" value="MFS"/>
</dbReference>
<feature type="transmembrane region" description="Helical" evidence="3">
    <location>
        <begin position="293"/>
        <end position="313"/>
    </location>
</feature>
<feature type="domain" description="Major facilitator superfamily (MFS) profile" evidence="4">
    <location>
        <begin position="1"/>
        <end position="320"/>
    </location>
</feature>
<dbReference type="Proteomes" id="UP000290900">
    <property type="component" value="Unassembled WGS sequence"/>
</dbReference>
<sequence>MSIGSVLMSLGLILTGFCNKIWQFIITEGFMFGVGSGLVYMPPVVCAPPYFTAHRGIALGLVFAGTGAGGLAMAPFSRFLLSQVGWRWAVRILGFLNLFFTQLAALMVKQHPSFRARENVGLLSVGSAGGLKLVIQLAGSLLQSAGYLIPLIYMSTYAQTLGFSSSQGAIFIGVNNGVNSAFKIILGYGADKVGRLNMIVICNFVSAVSVFSLWLVPQRGPFLAFMVLYGAFSGAIISLLPACLIEIFGLPNYQAMSGLMYFSRGVGNMLGSPIAGLLIASEMKPSSYFGATIYDGSLLMASTICLLSLRFIVGSENRWKIKM</sequence>
<feature type="transmembrane region" description="Helical" evidence="3">
    <location>
        <begin position="88"/>
        <end position="108"/>
    </location>
</feature>
<dbReference type="GO" id="GO:0022857">
    <property type="term" value="F:transmembrane transporter activity"/>
    <property type="evidence" value="ECO:0007669"/>
    <property type="project" value="InterPro"/>
</dbReference>
<dbReference type="PANTHER" id="PTHR11360:SF284">
    <property type="entry name" value="EG:103B4.3 PROTEIN-RELATED"/>
    <property type="match status" value="1"/>
</dbReference>
<dbReference type="Pfam" id="PF07690">
    <property type="entry name" value="MFS_1"/>
    <property type="match status" value="1"/>
</dbReference>
<keyword evidence="3" id="KW-0472">Membrane</keyword>
<gene>
    <name evidence="5" type="ORF">BRENAR_LOCUS1205</name>
</gene>
<accession>A0A448YHT2</accession>
<feature type="transmembrane region" description="Helical" evidence="3">
    <location>
        <begin position="261"/>
        <end position="281"/>
    </location>
</feature>
<feature type="transmembrane region" description="Helical" evidence="3">
    <location>
        <begin position="196"/>
        <end position="216"/>
    </location>
</feature>